<proteinExistence type="inferred from homology"/>
<feature type="domain" description="FAD-binding PCMH-type" evidence="14">
    <location>
        <begin position="70"/>
        <end position="251"/>
    </location>
</feature>
<dbReference type="InterPro" id="IPR016171">
    <property type="entry name" value="Vanillyl_alc_oxidase_C-sub2"/>
</dbReference>
<dbReference type="Gene3D" id="3.30.465.10">
    <property type="match status" value="1"/>
</dbReference>
<evidence type="ECO:0000313" key="15">
    <source>
        <dbReference type="EMBL" id="KAG8180475.1"/>
    </source>
</evidence>
<accession>A0AAV6U910</accession>
<dbReference type="EC" id="1.1.2.4" evidence="11"/>
<dbReference type="GO" id="GO:0005777">
    <property type="term" value="C:peroxisome"/>
    <property type="evidence" value="ECO:0007669"/>
    <property type="project" value="UniProtKB-SubCell"/>
</dbReference>
<dbReference type="SUPFAM" id="SSF55103">
    <property type="entry name" value="FAD-linked oxidases, C-terminal domain"/>
    <property type="match status" value="1"/>
</dbReference>
<evidence type="ECO:0000256" key="12">
    <source>
        <dbReference type="ARBA" id="ARBA00053432"/>
    </source>
</evidence>
<evidence type="ECO:0000256" key="13">
    <source>
        <dbReference type="ARBA" id="ARBA00072812"/>
    </source>
</evidence>
<dbReference type="PANTHER" id="PTHR11748">
    <property type="entry name" value="D-LACTATE DEHYDROGENASE"/>
    <property type="match status" value="1"/>
</dbReference>
<dbReference type="FunFam" id="3.30.465.10:FF:000030">
    <property type="entry name" value="probable D-lactate dehydrogenase, mitochondrial"/>
    <property type="match status" value="1"/>
</dbReference>
<evidence type="ECO:0000259" key="14">
    <source>
        <dbReference type="PROSITE" id="PS51387"/>
    </source>
</evidence>
<dbReference type="GO" id="GO:0005739">
    <property type="term" value="C:mitochondrion"/>
    <property type="evidence" value="ECO:0007669"/>
    <property type="project" value="UniProtKB-SubCell"/>
</dbReference>
<dbReference type="Gene3D" id="1.10.45.10">
    <property type="entry name" value="Vanillyl-alcohol Oxidase, Chain A, domain 4"/>
    <property type="match status" value="1"/>
</dbReference>
<dbReference type="InterPro" id="IPR036318">
    <property type="entry name" value="FAD-bd_PCMH-like_sf"/>
</dbReference>
<dbReference type="InterPro" id="IPR016169">
    <property type="entry name" value="FAD-bd_PCMH_sub2"/>
</dbReference>
<comment type="subcellular location">
    <subcellularLocation>
        <location evidence="2">Mitochondrion</location>
    </subcellularLocation>
    <subcellularLocation>
        <location evidence="3">Peroxisome</location>
    </subcellularLocation>
</comment>
<evidence type="ECO:0000256" key="10">
    <source>
        <dbReference type="ARBA" id="ARBA00023140"/>
    </source>
</evidence>
<organism evidence="15 16">
    <name type="scientific">Oedothorax gibbosus</name>
    <dbReference type="NCBI Taxonomy" id="931172"/>
    <lineage>
        <taxon>Eukaryota</taxon>
        <taxon>Metazoa</taxon>
        <taxon>Ecdysozoa</taxon>
        <taxon>Arthropoda</taxon>
        <taxon>Chelicerata</taxon>
        <taxon>Arachnida</taxon>
        <taxon>Araneae</taxon>
        <taxon>Araneomorphae</taxon>
        <taxon>Entelegynae</taxon>
        <taxon>Araneoidea</taxon>
        <taxon>Linyphiidae</taxon>
        <taxon>Erigoninae</taxon>
        <taxon>Oedothorax</taxon>
    </lineage>
</organism>
<comment type="function">
    <text evidence="12">Involved in D-lactate, but not L-lactate catabolic process.</text>
</comment>
<evidence type="ECO:0000256" key="1">
    <source>
        <dbReference type="ARBA" id="ARBA00001974"/>
    </source>
</evidence>
<keyword evidence="16" id="KW-1185">Reference proteome</keyword>
<dbReference type="InterPro" id="IPR006094">
    <property type="entry name" value="Oxid_FAD_bind_N"/>
</dbReference>
<dbReference type="InterPro" id="IPR016166">
    <property type="entry name" value="FAD-bd_PCMH"/>
</dbReference>
<dbReference type="FunFam" id="3.30.70.2740:FF:000001">
    <property type="entry name" value="D-lactate dehydrogenase mitochondrial"/>
    <property type="match status" value="1"/>
</dbReference>
<comment type="cofactor">
    <cofactor evidence="1">
        <name>FAD</name>
        <dbReference type="ChEBI" id="CHEBI:57692"/>
    </cofactor>
</comment>
<keyword evidence="9" id="KW-0496">Mitochondrion</keyword>
<evidence type="ECO:0000256" key="2">
    <source>
        <dbReference type="ARBA" id="ARBA00004173"/>
    </source>
</evidence>
<evidence type="ECO:0000256" key="8">
    <source>
        <dbReference type="ARBA" id="ARBA00023002"/>
    </source>
</evidence>
<comment type="caution">
    <text evidence="15">The sequence shown here is derived from an EMBL/GenBank/DDBJ whole genome shotgun (WGS) entry which is preliminary data.</text>
</comment>
<keyword evidence="6" id="KW-0274">FAD</keyword>
<evidence type="ECO:0000256" key="3">
    <source>
        <dbReference type="ARBA" id="ARBA00004275"/>
    </source>
</evidence>
<dbReference type="Gene3D" id="3.30.70.2740">
    <property type="match status" value="1"/>
</dbReference>
<evidence type="ECO:0000256" key="4">
    <source>
        <dbReference type="ARBA" id="ARBA00008000"/>
    </source>
</evidence>
<dbReference type="Proteomes" id="UP000827092">
    <property type="component" value="Unassembled WGS sequence"/>
</dbReference>
<dbReference type="PANTHER" id="PTHR11748:SF111">
    <property type="entry name" value="D-LACTATE DEHYDROGENASE, MITOCHONDRIAL-RELATED"/>
    <property type="match status" value="1"/>
</dbReference>
<keyword evidence="7" id="KW-0809">Transit peptide</keyword>
<keyword evidence="5" id="KW-0285">Flavoprotein</keyword>
<keyword evidence="10" id="KW-0576">Peroxisome</keyword>
<evidence type="ECO:0000256" key="11">
    <source>
        <dbReference type="ARBA" id="ARBA00038897"/>
    </source>
</evidence>
<evidence type="ECO:0000256" key="7">
    <source>
        <dbReference type="ARBA" id="ARBA00022946"/>
    </source>
</evidence>
<dbReference type="FunFam" id="1.10.45.10:FF:000001">
    <property type="entry name" value="D-lactate dehydrogenase mitochondrial"/>
    <property type="match status" value="1"/>
</dbReference>
<evidence type="ECO:0000256" key="6">
    <source>
        <dbReference type="ARBA" id="ARBA00022827"/>
    </source>
</evidence>
<dbReference type="InterPro" id="IPR004113">
    <property type="entry name" value="FAD-bd_oxidored_4_C"/>
</dbReference>
<dbReference type="GO" id="GO:0004458">
    <property type="term" value="F:D-lactate dehydrogenase (cytochrome) activity"/>
    <property type="evidence" value="ECO:0007669"/>
    <property type="project" value="UniProtKB-EC"/>
</dbReference>
<evidence type="ECO:0000256" key="5">
    <source>
        <dbReference type="ARBA" id="ARBA00022630"/>
    </source>
</evidence>
<protein>
    <recommendedName>
        <fullName evidence="13">Probable D-lactate dehydrogenase, mitochondrial</fullName>
        <ecNumber evidence="11">1.1.2.4</ecNumber>
    </recommendedName>
</protein>
<dbReference type="PROSITE" id="PS51387">
    <property type="entry name" value="FAD_PCMH"/>
    <property type="match status" value="1"/>
</dbReference>
<keyword evidence="8" id="KW-0560">Oxidoreductase</keyword>
<comment type="similarity">
    <text evidence="4">Belongs to the FAD-binding oxidoreductase/transferase type 4 family.</text>
</comment>
<dbReference type="AlphaFoldDB" id="A0AAV6U910"/>
<sequence>MLKSRLLSIRYFCFKSYLKCYCSKSNDIKKARHPNVTEDFVNKLSSAIGHENVNTSLPLRKQCGTDEGYHGTSASDVVVFPKSRDHICNVAKLCSRNLVPMVPRGTGTGLEHGVGAIKGGVCIDLSHMTSILKVNEEDFDCIVEPGVTRKTLGAHIRHTGLMFPIDPGADASLGGMASTSASGTNAVRYGTMKENVLNLEVVLADGSVLNTAGPNRRTRKSAAGYNLTELFVGSEGTLGIISKVMLRLHAVPAMMVSATCSFPTIANAVETVVQILQNNIRIARIELLDDVSMAISCSYSGLSYPIAHSLFLEFHGTEESVKAEADQVEEIIKMNEGSNFSWSADAEERNKLWKARHEIYYATLAQKPGYKSIITDTCVPISNLTEMITKTKEDVSESGLLGTIIGHVGDGNFHTQLLYDPKNKEEFELARTVEHKISERALSMNGTCTGEHGIGIGKMSFLEQELGPVGIQTMQLIKRALDPQNLMNPGKMLKMDV</sequence>
<dbReference type="SUPFAM" id="SSF56176">
    <property type="entry name" value="FAD-binding/transporter-associated domain-like"/>
    <property type="match status" value="1"/>
</dbReference>
<evidence type="ECO:0000256" key="9">
    <source>
        <dbReference type="ARBA" id="ARBA00023128"/>
    </source>
</evidence>
<dbReference type="GO" id="GO:1903457">
    <property type="term" value="P:lactate catabolic process"/>
    <property type="evidence" value="ECO:0007669"/>
    <property type="project" value="TreeGrafter"/>
</dbReference>
<name>A0AAV6U910_9ARAC</name>
<dbReference type="GO" id="GO:0008720">
    <property type="term" value="F:D-lactate dehydrogenase (NAD+) activity"/>
    <property type="evidence" value="ECO:0007669"/>
    <property type="project" value="TreeGrafter"/>
</dbReference>
<dbReference type="InterPro" id="IPR016164">
    <property type="entry name" value="FAD-linked_Oxase-like_C"/>
</dbReference>
<gene>
    <name evidence="15" type="ORF">JTE90_026637</name>
</gene>
<dbReference type="Pfam" id="PF01565">
    <property type="entry name" value="FAD_binding_4"/>
    <property type="match status" value="1"/>
</dbReference>
<dbReference type="Pfam" id="PF02913">
    <property type="entry name" value="FAD-oxidase_C"/>
    <property type="match status" value="1"/>
</dbReference>
<evidence type="ECO:0000313" key="16">
    <source>
        <dbReference type="Proteomes" id="UP000827092"/>
    </source>
</evidence>
<dbReference type="GO" id="GO:0071949">
    <property type="term" value="F:FAD binding"/>
    <property type="evidence" value="ECO:0007669"/>
    <property type="project" value="InterPro"/>
</dbReference>
<dbReference type="EMBL" id="JAFNEN010000561">
    <property type="protein sequence ID" value="KAG8180475.1"/>
    <property type="molecule type" value="Genomic_DNA"/>
</dbReference>
<reference evidence="15 16" key="1">
    <citation type="journal article" date="2022" name="Nat. Ecol. Evol.">
        <title>A masculinizing supergene underlies an exaggerated male reproductive morph in a spider.</title>
        <authorList>
            <person name="Hendrickx F."/>
            <person name="De Corte Z."/>
            <person name="Sonet G."/>
            <person name="Van Belleghem S.M."/>
            <person name="Kostlbacher S."/>
            <person name="Vangestel C."/>
        </authorList>
    </citation>
    <scope>NUCLEOTIDE SEQUENCE [LARGE SCALE GENOMIC DNA]</scope>
    <source>
        <strain evidence="15">W744_W776</strain>
    </source>
</reference>